<gene>
    <name evidence="4" type="ORF">TVY486_1118030</name>
</gene>
<protein>
    <submittedName>
        <fullName evidence="4">Uncharacterized protein</fullName>
    </submittedName>
</protein>
<dbReference type="GO" id="GO:0005739">
    <property type="term" value="C:mitochondrion"/>
    <property type="evidence" value="ECO:0007669"/>
    <property type="project" value="UniProtKB-SubCell"/>
</dbReference>
<organism evidence="4">
    <name type="scientific">Trypanosoma vivax (strain Y486)</name>
    <dbReference type="NCBI Taxonomy" id="1055687"/>
    <lineage>
        <taxon>Eukaryota</taxon>
        <taxon>Discoba</taxon>
        <taxon>Euglenozoa</taxon>
        <taxon>Kinetoplastea</taxon>
        <taxon>Metakinetoplastina</taxon>
        <taxon>Trypanosomatida</taxon>
        <taxon>Trypanosomatidae</taxon>
        <taxon>Trypanosoma</taxon>
        <taxon>Duttonella</taxon>
    </lineage>
</organism>
<comment type="subcellular location">
    <subcellularLocation>
        <location evidence="1">Mitochondrion</location>
    </subcellularLocation>
</comment>
<dbReference type="InterPro" id="IPR036549">
    <property type="entry name" value="CX6/COA6-like_sf"/>
</dbReference>
<dbReference type="SUPFAM" id="SSF47694">
    <property type="entry name" value="Cytochrome c oxidase subunit h"/>
    <property type="match status" value="1"/>
</dbReference>
<name>G0U9N3_TRYVY</name>
<evidence type="ECO:0000313" key="4">
    <source>
        <dbReference type="EMBL" id="CCC54319.1"/>
    </source>
</evidence>
<dbReference type="Pfam" id="PF02297">
    <property type="entry name" value="COX6B"/>
    <property type="match status" value="1"/>
</dbReference>
<keyword evidence="3" id="KW-1015">Disulfide bond</keyword>
<proteinExistence type="predicted"/>
<evidence type="ECO:0000256" key="2">
    <source>
        <dbReference type="ARBA" id="ARBA00023128"/>
    </source>
</evidence>
<evidence type="ECO:0000256" key="3">
    <source>
        <dbReference type="ARBA" id="ARBA00023157"/>
    </source>
</evidence>
<accession>G0U9N3</accession>
<dbReference type="InterPro" id="IPR048280">
    <property type="entry name" value="COX6B-like"/>
</dbReference>
<sequence length="152" mass="17698">MLPPCRLHSHQYLHVSHCFQTVGYPSLSTLRKIPFPPFLCDPHPEHRLIVARFPPLNCKITIARAEKHLIGCHFHFTRMQNAKKREACYEARDSYHLCLDNLPDDPEKSCSEQAVTLKDACPASWIAFFEKQRERELILSMQLEQSKGKTER</sequence>
<dbReference type="Gene3D" id="1.10.10.140">
    <property type="entry name" value="Cytochrome c oxidase, subunit VIb"/>
    <property type="match status" value="1"/>
</dbReference>
<dbReference type="VEuPathDB" id="TriTrypDB:TvY486_1118030"/>
<keyword evidence="2" id="KW-0496">Mitochondrion</keyword>
<evidence type="ECO:0000256" key="1">
    <source>
        <dbReference type="ARBA" id="ARBA00004173"/>
    </source>
</evidence>
<dbReference type="EMBL" id="HE573027">
    <property type="protein sequence ID" value="CCC54319.1"/>
    <property type="molecule type" value="Genomic_DNA"/>
</dbReference>
<reference evidence="4" key="1">
    <citation type="journal article" date="2012" name="Proc. Natl. Acad. Sci. U.S.A.">
        <title>Antigenic diversity is generated by distinct evolutionary mechanisms in African trypanosome species.</title>
        <authorList>
            <person name="Jackson A.P."/>
            <person name="Berry A."/>
            <person name="Aslett M."/>
            <person name="Allison H.C."/>
            <person name="Burton P."/>
            <person name="Vavrova-Anderson J."/>
            <person name="Brown R."/>
            <person name="Browne H."/>
            <person name="Corton N."/>
            <person name="Hauser H."/>
            <person name="Gamble J."/>
            <person name="Gilderthorp R."/>
            <person name="Marcello L."/>
            <person name="McQuillan J."/>
            <person name="Otto T.D."/>
            <person name="Quail M.A."/>
            <person name="Sanders M.J."/>
            <person name="van Tonder A."/>
            <person name="Ginger M.L."/>
            <person name="Field M.C."/>
            <person name="Barry J.D."/>
            <person name="Hertz-Fowler C."/>
            <person name="Berriman M."/>
        </authorList>
    </citation>
    <scope>NUCLEOTIDE SEQUENCE</scope>
    <source>
        <strain evidence="4">Y486</strain>
    </source>
</reference>
<dbReference type="AlphaFoldDB" id="G0U9N3"/>